<dbReference type="Gene3D" id="3.40.50.720">
    <property type="entry name" value="NAD(P)-binding Rossmann-like Domain"/>
    <property type="match status" value="1"/>
</dbReference>
<dbReference type="SUPFAM" id="SSF51735">
    <property type="entry name" value="NAD(P)-binding Rossmann-fold domains"/>
    <property type="match status" value="1"/>
</dbReference>
<dbReference type="Pfam" id="PF02800">
    <property type="entry name" value="Gp_dh_C"/>
    <property type="match status" value="1"/>
</dbReference>
<feature type="binding site" evidence="4">
    <location>
        <position position="197"/>
    </location>
    <ligand>
        <name>D-glyceraldehyde 3-phosphate</name>
        <dbReference type="ChEBI" id="CHEBI:59776"/>
    </ligand>
</feature>
<sequence>MEYSPHSEEAKAKQKPLKVAINGFGRMGRIFTRLAWDNPRFIIVAINSRSDADIYAHLLKYDSIYGPWDYGVAHDGNEALVIDGKRIPLHHEADVARAPWRQYDIDVVIESTGVFRDRESSQKHIDAGAKYVAITAPAKDVDATLLYGINHREFDAKNHRVFSCASCTTACLAPVAKTLHETFGIVHGSVAAAHAYTNDQHLVDHPHAKHDFRRSRAASLSIVPSKTGAAKAIGEVLPELKGKLNGFALRVPVEIVSVINLVAEVKRAVTVEEVNEAFRAAARDKYPKSLSVSDLPLVSVDHRGSPYGSIVDALSTQVTDGTLVSVLAWYDNEWGYVTQVMNLLGYIARVMEL</sequence>
<dbReference type="InterPro" id="IPR020831">
    <property type="entry name" value="GlycerAld/Erythrose_P_DH"/>
</dbReference>
<dbReference type="InterPro" id="IPR006424">
    <property type="entry name" value="Glyceraldehyde-3-P_DH_1"/>
</dbReference>
<evidence type="ECO:0000256" key="7">
    <source>
        <dbReference type="RuleBase" id="RU000397"/>
    </source>
</evidence>
<evidence type="ECO:0000256" key="8">
    <source>
        <dbReference type="RuleBase" id="RU361160"/>
    </source>
</evidence>
<dbReference type="CDD" id="cd18126">
    <property type="entry name" value="GAPDH_I_C"/>
    <property type="match status" value="1"/>
</dbReference>
<feature type="binding site" evidence="5">
    <location>
        <position position="135"/>
    </location>
    <ligand>
        <name>NAD(+)</name>
        <dbReference type="ChEBI" id="CHEBI:57540"/>
    </ligand>
</feature>
<dbReference type="SMART" id="SM00846">
    <property type="entry name" value="Gp_dh_N"/>
    <property type="match status" value="1"/>
</dbReference>
<dbReference type="FunFam" id="3.30.360.10:FF:000002">
    <property type="entry name" value="Glyceraldehyde-3-phosphate dehydrogenase"/>
    <property type="match status" value="1"/>
</dbReference>
<evidence type="ECO:0000256" key="2">
    <source>
        <dbReference type="ARBA" id="ARBA00023002"/>
    </source>
</evidence>
<dbReference type="GO" id="GO:0051287">
    <property type="term" value="F:NAD binding"/>
    <property type="evidence" value="ECO:0007669"/>
    <property type="project" value="InterPro"/>
</dbReference>
<dbReference type="SUPFAM" id="SSF55347">
    <property type="entry name" value="Glyceraldehyde-3-phosphate dehydrogenase-like, C-terminal domain"/>
    <property type="match status" value="1"/>
</dbReference>
<dbReference type="Proteomes" id="UP000177457">
    <property type="component" value="Unassembled WGS sequence"/>
</dbReference>
<dbReference type="CDD" id="cd05214">
    <property type="entry name" value="GAPDH_I_N"/>
    <property type="match status" value="1"/>
</dbReference>
<dbReference type="InterPro" id="IPR036291">
    <property type="entry name" value="NAD(P)-bd_dom_sf"/>
</dbReference>
<dbReference type="PIRSF" id="PIRSF000149">
    <property type="entry name" value="GAP_DH"/>
    <property type="match status" value="1"/>
</dbReference>
<keyword evidence="2 8" id="KW-0560">Oxidoreductase</keyword>
<dbReference type="FunFam" id="3.40.50.720:FF:000001">
    <property type="entry name" value="Glyceraldehyde-3-phosphate dehydrogenase"/>
    <property type="match status" value="1"/>
</dbReference>
<feature type="binding site" evidence="4">
    <location>
        <position position="250"/>
    </location>
    <ligand>
        <name>D-glyceraldehyde 3-phosphate</name>
        <dbReference type="ChEBI" id="CHEBI:59776"/>
    </ligand>
</feature>
<dbReference type="InterPro" id="IPR020828">
    <property type="entry name" value="GlycerAld_3-P_DH_NAD(P)-bd"/>
</dbReference>
<dbReference type="Gene3D" id="3.30.360.10">
    <property type="entry name" value="Dihydrodipicolinate Reductase, domain 2"/>
    <property type="match status" value="1"/>
</dbReference>
<dbReference type="InterPro" id="IPR020829">
    <property type="entry name" value="GlycerAld_3-P_DH_cat"/>
</dbReference>
<name>A0A1F6MQL5_9BACT</name>
<evidence type="ECO:0000256" key="4">
    <source>
        <dbReference type="PIRSR" id="PIRSR000149-2"/>
    </source>
</evidence>
<dbReference type="GO" id="GO:0050661">
    <property type="term" value="F:NADP binding"/>
    <property type="evidence" value="ECO:0007669"/>
    <property type="project" value="InterPro"/>
</dbReference>
<dbReference type="GO" id="GO:0016620">
    <property type="term" value="F:oxidoreductase activity, acting on the aldehyde or oxo group of donors, NAD or NADP as acceptor"/>
    <property type="evidence" value="ECO:0007669"/>
    <property type="project" value="InterPro"/>
</dbReference>
<feature type="binding site" evidence="5">
    <location>
        <position position="332"/>
    </location>
    <ligand>
        <name>NAD(+)</name>
        <dbReference type="ChEBI" id="CHEBI:57540"/>
    </ligand>
</feature>
<dbReference type="AlphaFoldDB" id="A0A1F6MQL5"/>
<dbReference type="PANTHER" id="PTHR43148">
    <property type="entry name" value="GLYCERALDEHYDE-3-PHOSPHATE DEHYDROGENASE 2"/>
    <property type="match status" value="1"/>
</dbReference>
<evidence type="ECO:0000256" key="1">
    <source>
        <dbReference type="ARBA" id="ARBA00007406"/>
    </source>
</evidence>
<dbReference type="NCBIfam" id="TIGR01534">
    <property type="entry name" value="GAPDH-I"/>
    <property type="match status" value="1"/>
</dbReference>
<proteinExistence type="inferred from homology"/>
<dbReference type="EC" id="1.2.1.-" evidence="8"/>
<dbReference type="InterPro" id="IPR020830">
    <property type="entry name" value="GlycerAld_3-P_DH_AS"/>
</dbReference>
<keyword evidence="5" id="KW-0520">NAD</keyword>
<organism evidence="10 11">
    <name type="scientific">Candidatus Magasanikbacteria bacterium RIFCSPHIGHO2_02_FULL_51_14</name>
    <dbReference type="NCBI Taxonomy" id="1798683"/>
    <lineage>
        <taxon>Bacteria</taxon>
        <taxon>Candidatus Magasanikiibacteriota</taxon>
    </lineage>
</organism>
<comment type="caution">
    <text evidence="10">The sequence shown here is derived from an EMBL/GenBank/DDBJ whole genome shotgun (WGS) entry which is preliminary data.</text>
</comment>
<keyword evidence="5" id="KW-0547">Nucleotide-binding</keyword>
<evidence type="ECO:0000256" key="3">
    <source>
        <dbReference type="PIRSR" id="PIRSR000149-1"/>
    </source>
</evidence>
<dbReference type="Pfam" id="PF00044">
    <property type="entry name" value="Gp_dh_N"/>
    <property type="match status" value="1"/>
</dbReference>
<dbReference type="STRING" id="1798683.A3C90_00735"/>
<accession>A0A1F6MQL5</accession>
<feature type="domain" description="Glyceraldehyde 3-phosphate dehydrogenase NAD(P) binding" evidence="9">
    <location>
        <begin position="17"/>
        <end position="167"/>
    </location>
</feature>
<evidence type="ECO:0000256" key="5">
    <source>
        <dbReference type="PIRSR" id="PIRSR000149-3"/>
    </source>
</evidence>
<evidence type="ECO:0000313" key="10">
    <source>
        <dbReference type="EMBL" id="OGH73828.1"/>
    </source>
</evidence>
<evidence type="ECO:0000256" key="6">
    <source>
        <dbReference type="PIRSR" id="PIRSR000149-4"/>
    </source>
</evidence>
<feature type="binding site" evidence="4">
    <location>
        <begin position="227"/>
        <end position="228"/>
    </location>
    <ligand>
        <name>D-glyceraldehyde 3-phosphate</name>
        <dbReference type="ChEBI" id="CHEBI:59776"/>
    </ligand>
</feature>
<gene>
    <name evidence="10" type="ORF">A3C90_00735</name>
</gene>
<evidence type="ECO:0000313" key="11">
    <source>
        <dbReference type="Proteomes" id="UP000177457"/>
    </source>
</evidence>
<dbReference type="PRINTS" id="PR00078">
    <property type="entry name" value="G3PDHDRGNASE"/>
</dbReference>
<reference evidence="10 11" key="1">
    <citation type="journal article" date="2016" name="Nat. Commun.">
        <title>Thousands of microbial genomes shed light on interconnected biogeochemical processes in an aquifer system.</title>
        <authorList>
            <person name="Anantharaman K."/>
            <person name="Brown C.T."/>
            <person name="Hug L.A."/>
            <person name="Sharon I."/>
            <person name="Castelle C.J."/>
            <person name="Probst A.J."/>
            <person name="Thomas B.C."/>
            <person name="Singh A."/>
            <person name="Wilkins M.J."/>
            <person name="Karaoz U."/>
            <person name="Brodie E.L."/>
            <person name="Williams K.H."/>
            <person name="Hubbard S.S."/>
            <person name="Banfield J.F."/>
        </authorList>
    </citation>
    <scope>NUCLEOTIDE SEQUENCE [LARGE SCALE GENOMIC DNA]</scope>
</reference>
<dbReference type="EMBL" id="MFQE01000013">
    <property type="protein sequence ID" value="OGH73828.1"/>
    <property type="molecule type" value="Genomic_DNA"/>
</dbReference>
<dbReference type="PROSITE" id="PS00071">
    <property type="entry name" value="GAPDH"/>
    <property type="match status" value="1"/>
</dbReference>
<feature type="active site" description="Nucleophile" evidence="3">
    <location>
        <position position="167"/>
    </location>
</feature>
<feature type="site" description="Activates thiol group during catalysis" evidence="6">
    <location>
        <position position="194"/>
    </location>
</feature>
<comment type="similarity">
    <text evidence="1 7">Belongs to the glyceraldehyde-3-phosphate dehydrogenase family.</text>
</comment>
<feature type="binding site" evidence="4">
    <location>
        <begin position="166"/>
        <end position="168"/>
    </location>
    <ligand>
        <name>D-glyceraldehyde 3-phosphate</name>
        <dbReference type="ChEBI" id="CHEBI:59776"/>
    </ligand>
</feature>
<evidence type="ECO:0000259" key="9">
    <source>
        <dbReference type="SMART" id="SM00846"/>
    </source>
</evidence>
<protein>
    <recommendedName>
        <fullName evidence="8">Glyceraldehyde-3-phosphate dehydrogenase</fullName>
        <ecNumber evidence="8">1.2.1.-</ecNumber>
    </recommendedName>
</protein>
<dbReference type="GO" id="GO:0006006">
    <property type="term" value="P:glucose metabolic process"/>
    <property type="evidence" value="ECO:0007669"/>
    <property type="project" value="InterPro"/>
</dbReference>